<feature type="compositionally biased region" description="Polar residues" evidence="6">
    <location>
        <begin position="428"/>
        <end position="440"/>
    </location>
</feature>
<keyword evidence="4" id="KW-0539">Nucleus</keyword>
<dbReference type="SMART" id="SM00415">
    <property type="entry name" value="HSF"/>
    <property type="match status" value="1"/>
</dbReference>
<evidence type="ECO:0000256" key="4">
    <source>
        <dbReference type="ARBA" id="ARBA00023242"/>
    </source>
</evidence>
<feature type="region of interest" description="Disordered" evidence="6">
    <location>
        <begin position="1"/>
        <end position="252"/>
    </location>
</feature>
<feature type="compositionally biased region" description="Basic and acidic residues" evidence="6">
    <location>
        <begin position="158"/>
        <end position="174"/>
    </location>
</feature>
<dbReference type="Pfam" id="PF00447">
    <property type="entry name" value="HSF_DNA-bind"/>
    <property type="match status" value="1"/>
</dbReference>
<proteinExistence type="inferred from homology"/>
<feature type="region of interest" description="Disordered" evidence="6">
    <location>
        <begin position="661"/>
        <end position="680"/>
    </location>
</feature>
<feature type="region of interest" description="Disordered" evidence="6">
    <location>
        <begin position="954"/>
        <end position="986"/>
    </location>
</feature>
<gene>
    <name evidence="8" type="ORF">OKIOD_LOCUS13452</name>
</gene>
<evidence type="ECO:0000259" key="7">
    <source>
        <dbReference type="SMART" id="SM00415"/>
    </source>
</evidence>
<dbReference type="SUPFAM" id="SSF46785">
    <property type="entry name" value="Winged helix' DNA-binding domain"/>
    <property type="match status" value="1"/>
</dbReference>
<feature type="compositionally biased region" description="Basic residues" evidence="6">
    <location>
        <begin position="175"/>
        <end position="186"/>
    </location>
</feature>
<evidence type="ECO:0000256" key="5">
    <source>
        <dbReference type="RuleBase" id="RU004020"/>
    </source>
</evidence>
<feature type="domain" description="HSF-type DNA-binding" evidence="7">
    <location>
        <begin position="728"/>
        <end position="875"/>
    </location>
</feature>
<dbReference type="PANTHER" id="PTHR10015">
    <property type="entry name" value="HEAT SHOCK TRANSCRIPTION FACTOR"/>
    <property type="match status" value="1"/>
</dbReference>
<feature type="region of interest" description="Disordered" evidence="6">
    <location>
        <begin position="476"/>
        <end position="525"/>
    </location>
</feature>
<comment type="similarity">
    <text evidence="2 5">Belongs to the HSF family.</text>
</comment>
<feature type="compositionally biased region" description="Basic residues" evidence="6">
    <location>
        <begin position="1"/>
        <end position="11"/>
    </location>
</feature>
<protein>
    <submittedName>
        <fullName evidence="8">Oidioi.mRNA.OKI2018_I69.chr2.g4687.t1.cds</fullName>
    </submittedName>
</protein>
<evidence type="ECO:0000256" key="1">
    <source>
        <dbReference type="ARBA" id="ARBA00004123"/>
    </source>
</evidence>
<feature type="compositionally biased region" description="Basic and acidic residues" evidence="6">
    <location>
        <begin position="191"/>
        <end position="209"/>
    </location>
</feature>
<sequence>MAGRKSQRLRNQKSAANKDGKKKAKVKSKKETSKKVEPVPPVVVKSEPPSEEPQSWKSLEPSVRASLLSGSQTAESDEAQPRAPKAVKLLDSDGSDTESMSAPAEIPVRNNMYQENMYERVKSKRTVNPANLSVKPKPSKKAEKTKKEVPSRRNLRSNAKENKEEEAKAAETGKKRSKSKKKKGSSAKKATTKDKEEEKEEGNKDEKAPEGQPDEEEMERHVEQRVEEPARYIEAPLRIEREPEENDAGNDIVEPVETFKHRSILEFFKPAPKRPPMKEAVNFKRTRVVPAPEDVHKSISVGTSPPYWTSSLPEMIDDSTGLGKEGEIEQKSDKNSESIEDSSVSNLEEETPQVPEAAENSVEEISEPTEPAAETNEGKSNSEAPLLPSIESKTPESENEGEMATQVELDAPAPVEPDLMEELEPISTPENFDSPAQQPENAPIDQIPEQVPVEVHDLPEIYLPEQQQFMVTENHEFQEDEDLSRPKSMIEESDPREFEATEEPAMETSDYAVSDNDDDDAEPTAEEKAAAMRALMEGFDKDKLKAFTAKKVSYSNTGKAKHASDCMVGDNFFEKGLIKIRESFDFIEIYSDDEDEENDRWNTGMAKNNIKEHLVFFATGVISQIESLQIACDNWNKFTVYGCEQMGFKIFSERFTENTLRAQQKGPNRKRKRPLEKDKGTGKACIQTELLPTKEIRIAQIQHKAYTDREAAKSKYHLFDEKTGEEIASMQFPRKIYHIVKDPTFHCMFWLGIYCDQNPVAEQLPDGSLVCTSFIINKRWARESRQVLDNSDNSGIGILFNTQNYQSLVRQLNLYGFRKVKRSSSDPTYSNYRHALSLTKHPQTGEPSNEHDIDEFRHSFFRERSDNKVLNIKRQKPFKPTVNVWRPPKFEKSRNAAARAQMRERERERLEMTPIYSQRGQAGDDDLSDKFTENNMVSHAGGVFLLPPEKASEVAKITGKKRPLQQINEQDGDDPEAAFGPQGSAS</sequence>
<dbReference type="Proteomes" id="UP001158576">
    <property type="component" value="Chromosome 2"/>
</dbReference>
<evidence type="ECO:0000313" key="8">
    <source>
        <dbReference type="EMBL" id="CAG5110272.1"/>
    </source>
</evidence>
<feature type="region of interest" description="Disordered" evidence="6">
    <location>
        <begin position="295"/>
        <end position="447"/>
    </location>
</feature>
<feature type="compositionally biased region" description="Basic and acidic residues" evidence="6">
    <location>
        <begin position="476"/>
        <end position="499"/>
    </location>
</feature>
<evidence type="ECO:0000313" key="9">
    <source>
        <dbReference type="Proteomes" id="UP001158576"/>
    </source>
</evidence>
<organism evidence="8 9">
    <name type="scientific">Oikopleura dioica</name>
    <name type="common">Tunicate</name>
    <dbReference type="NCBI Taxonomy" id="34765"/>
    <lineage>
        <taxon>Eukaryota</taxon>
        <taxon>Metazoa</taxon>
        <taxon>Chordata</taxon>
        <taxon>Tunicata</taxon>
        <taxon>Appendicularia</taxon>
        <taxon>Copelata</taxon>
        <taxon>Oikopleuridae</taxon>
        <taxon>Oikopleura</taxon>
    </lineage>
</organism>
<feature type="compositionally biased region" description="Basic and acidic residues" evidence="6">
    <location>
        <begin position="218"/>
        <end position="241"/>
    </location>
</feature>
<dbReference type="Gene3D" id="1.10.10.10">
    <property type="entry name" value="Winged helix-like DNA-binding domain superfamily/Winged helix DNA-binding domain"/>
    <property type="match status" value="1"/>
</dbReference>
<dbReference type="InterPro" id="IPR000232">
    <property type="entry name" value="HSF_DNA-bd"/>
</dbReference>
<feature type="compositionally biased region" description="Polar residues" evidence="6">
    <location>
        <begin position="300"/>
        <end position="312"/>
    </location>
</feature>
<keyword evidence="9" id="KW-1185">Reference proteome</keyword>
<accession>A0ABN7SXU4</accession>
<keyword evidence="3" id="KW-0238">DNA-binding</keyword>
<feature type="compositionally biased region" description="Low complexity" evidence="6">
    <location>
        <begin position="42"/>
        <end position="58"/>
    </location>
</feature>
<feature type="compositionally biased region" description="Basic and acidic residues" evidence="6">
    <location>
        <begin position="324"/>
        <end position="337"/>
    </location>
</feature>
<feature type="compositionally biased region" description="Acidic residues" evidence="6">
    <location>
        <begin position="515"/>
        <end position="524"/>
    </location>
</feature>
<name>A0ABN7SXU4_OIKDI</name>
<reference evidence="8 9" key="1">
    <citation type="submission" date="2021-04" db="EMBL/GenBank/DDBJ databases">
        <authorList>
            <person name="Bliznina A."/>
        </authorList>
    </citation>
    <scope>NUCLEOTIDE SEQUENCE [LARGE SCALE GENOMIC DNA]</scope>
</reference>
<evidence type="ECO:0000256" key="6">
    <source>
        <dbReference type="SAM" id="MobiDB-lite"/>
    </source>
</evidence>
<feature type="compositionally biased region" description="Basic and acidic residues" evidence="6">
    <location>
        <begin position="140"/>
        <end position="151"/>
    </location>
</feature>
<dbReference type="PANTHER" id="PTHR10015:SF427">
    <property type="entry name" value="HEAT SHOCK FACTOR PROTEIN"/>
    <property type="match status" value="1"/>
</dbReference>
<comment type="subcellular location">
    <subcellularLocation>
        <location evidence="1">Nucleus</location>
    </subcellularLocation>
</comment>
<dbReference type="InterPro" id="IPR036390">
    <property type="entry name" value="WH_DNA-bd_sf"/>
</dbReference>
<dbReference type="EMBL" id="OU015567">
    <property type="protein sequence ID" value="CAG5110272.1"/>
    <property type="molecule type" value="Genomic_DNA"/>
</dbReference>
<evidence type="ECO:0000256" key="3">
    <source>
        <dbReference type="ARBA" id="ARBA00023125"/>
    </source>
</evidence>
<dbReference type="InterPro" id="IPR036388">
    <property type="entry name" value="WH-like_DNA-bd_sf"/>
</dbReference>
<evidence type="ECO:0000256" key="2">
    <source>
        <dbReference type="ARBA" id="ARBA00006403"/>
    </source>
</evidence>